<dbReference type="AlphaFoldDB" id="A0A9Q0MRS7"/>
<feature type="chain" id="PRO_5040374936" evidence="3">
    <location>
        <begin position="26"/>
        <end position="190"/>
    </location>
</feature>
<keyword evidence="1 3" id="KW-0732">Signal</keyword>
<organism evidence="5 6">
    <name type="scientific">Pseudolycoriella hygida</name>
    <dbReference type="NCBI Taxonomy" id="35572"/>
    <lineage>
        <taxon>Eukaryota</taxon>
        <taxon>Metazoa</taxon>
        <taxon>Ecdysozoa</taxon>
        <taxon>Arthropoda</taxon>
        <taxon>Hexapoda</taxon>
        <taxon>Insecta</taxon>
        <taxon>Pterygota</taxon>
        <taxon>Neoptera</taxon>
        <taxon>Endopterygota</taxon>
        <taxon>Diptera</taxon>
        <taxon>Nematocera</taxon>
        <taxon>Sciaroidea</taxon>
        <taxon>Sciaridae</taxon>
        <taxon>Pseudolycoriella</taxon>
    </lineage>
</organism>
<gene>
    <name evidence="5" type="primary">SDF2</name>
    <name evidence="5" type="ORF">Bhyg_15381</name>
</gene>
<proteinExistence type="predicted"/>
<evidence type="ECO:0000256" key="1">
    <source>
        <dbReference type="ARBA" id="ARBA00022729"/>
    </source>
</evidence>
<evidence type="ECO:0000313" key="5">
    <source>
        <dbReference type="EMBL" id="KAJ6636786.1"/>
    </source>
</evidence>
<keyword evidence="2" id="KW-0677">Repeat</keyword>
<dbReference type="Gene3D" id="2.80.10.50">
    <property type="match status" value="2"/>
</dbReference>
<accession>A0A9Q0MRS7</accession>
<reference evidence="5" key="1">
    <citation type="submission" date="2022-07" db="EMBL/GenBank/DDBJ databases">
        <authorList>
            <person name="Trinca V."/>
            <person name="Uliana J.V.C."/>
            <person name="Torres T.T."/>
            <person name="Ward R.J."/>
            <person name="Monesi N."/>
        </authorList>
    </citation>
    <scope>NUCLEOTIDE SEQUENCE</scope>
    <source>
        <strain evidence="5">HSMRA1968</strain>
        <tissue evidence="5">Whole embryos</tissue>
    </source>
</reference>
<comment type="caution">
    <text evidence="5">The sequence shown here is derived from an EMBL/GenBank/DDBJ whole genome shotgun (WGS) entry which is preliminary data.</text>
</comment>
<evidence type="ECO:0000259" key="4">
    <source>
        <dbReference type="PROSITE" id="PS50919"/>
    </source>
</evidence>
<evidence type="ECO:0000313" key="6">
    <source>
        <dbReference type="Proteomes" id="UP001151699"/>
    </source>
</evidence>
<dbReference type="InterPro" id="IPR036300">
    <property type="entry name" value="MIR_dom_sf"/>
</dbReference>
<name>A0A9Q0MRS7_9DIPT</name>
<evidence type="ECO:0000256" key="2">
    <source>
        <dbReference type="ARBA" id="ARBA00022737"/>
    </source>
</evidence>
<dbReference type="OrthoDB" id="5588846at2759"/>
<evidence type="ECO:0000256" key="3">
    <source>
        <dbReference type="SAM" id="SignalP"/>
    </source>
</evidence>
<dbReference type="PROSITE" id="PS50919">
    <property type="entry name" value="MIR"/>
    <property type="match status" value="1"/>
</dbReference>
<dbReference type="InterPro" id="IPR016093">
    <property type="entry name" value="MIR_motif"/>
</dbReference>
<dbReference type="Proteomes" id="UP001151699">
    <property type="component" value="Chromosome C"/>
</dbReference>
<dbReference type="SMART" id="SM00472">
    <property type="entry name" value="MIR"/>
    <property type="match status" value="2"/>
</dbReference>
<protein>
    <submittedName>
        <fullName evidence="5">Stromal cell-derived factor 2</fullName>
    </submittedName>
</protein>
<dbReference type="SUPFAM" id="SSF82109">
    <property type="entry name" value="MIR domain"/>
    <property type="match status" value="1"/>
</dbReference>
<sequence length="190" mass="21171">MLTKLNVVFLAIVTVQLSQFIGVWGAKTKYITCGSVLKLMNTDYRVRLHSHDVKYGTGSGQQSVTGTELQEDSNSHWTILAPLNKQCDRGPLSGNQEISCYGENGIGDSGDNWEVICSGDAWLRDYPIKLRHVDTDGYLSVSGRTFGRPINGQMEVIGTFNINQASEWKAVEGLFIHPREMKDHIVHTEL</sequence>
<feature type="signal peptide" evidence="3">
    <location>
        <begin position="1"/>
        <end position="25"/>
    </location>
</feature>
<dbReference type="PANTHER" id="PTHR46809">
    <property type="entry name" value="STROMAL CELL-DERIVED FACTOR 2-LIKE PROTEIN"/>
    <property type="match status" value="1"/>
</dbReference>
<keyword evidence="6" id="KW-1185">Reference proteome</keyword>
<feature type="domain" description="MIR" evidence="4">
    <location>
        <begin position="28"/>
        <end position="82"/>
    </location>
</feature>
<dbReference type="EMBL" id="WJQU01000004">
    <property type="protein sequence ID" value="KAJ6636786.1"/>
    <property type="molecule type" value="Genomic_DNA"/>
</dbReference>
<dbReference type="PANTHER" id="PTHR46809:SF2">
    <property type="entry name" value="GH21273P"/>
    <property type="match status" value="1"/>
</dbReference>